<dbReference type="GO" id="GO:0046872">
    <property type="term" value="F:metal ion binding"/>
    <property type="evidence" value="ECO:0007669"/>
    <property type="project" value="UniProtKB-KW"/>
</dbReference>
<dbReference type="RefSeq" id="WP_238462623.1">
    <property type="nucleotide sequence ID" value="NZ_JAKLJA010000003.1"/>
</dbReference>
<evidence type="ECO:0000256" key="8">
    <source>
        <dbReference type="SAM" id="SignalP"/>
    </source>
</evidence>
<dbReference type="GO" id="GO:0016020">
    <property type="term" value="C:membrane"/>
    <property type="evidence" value="ECO:0007669"/>
    <property type="project" value="TreeGrafter"/>
</dbReference>
<dbReference type="PANTHER" id="PTHR22726">
    <property type="entry name" value="METALLOENDOPEPTIDASE OMA1"/>
    <property type="match status" value="1"/>
</dbReference>
<dbReference type="GO" id="GO:0051603">
    <property type="term" value="P:proteolysis involved in protein catabolic process"/>
    <property type="evidence" value="ECO:0007669"/>
    <property type="project" value="TreeGrafter"/>
</dbReference>
<keyword evidence="4 10" id="KW-0378">Hydrolase</keyword>
<keyword evidence="5" id="KW-0862">Zinc</keyword>
<gene>
    <name evidence="10" type="ORF">L5014_05770</name>
</gene>
<keyword evidence="8" id="KW-0732">Signal</keyword>
<feature type="region of interest" description="Disordered" evidence="7">
    <location>
        <begin position="498"/>
        <end position="539"/>
    </location>
</feature>
<dbReference type="AlphaFoldDB" id="A0A9X1RN63"/>
<dbReference type="EMBL" id="JAKLJA010000003">
    <property type="protein sequence ID" value="MCG5072876.1"/>
    <property type="molecule type" value="Genomic_DNA"/>
</dbReference>
<dbReference type="Proteomes" id="UP001139308">
    <property type="component" value="Unassembled WGS sequence"/>
</dbReference>
<feature type="region of interest" description="Disordered" evidence="7">
    <location>
        <begin position="44"/>
        <end position="80"/>
    </location>
</feature>
<proteinExistence type="predicted"/>
<evidence type="ECO:0000256" key="1">
    <source>
        <dbReference type="ARBA" id="ARBA00001947"/>
    </source>
</evidence>
<dbReference type="InterPro" id="IPR051156">
    <property type="entry name" value="Mito/Outer_Membr_Metalloprot"/>
</dbReference>
<evidence type="ECO:0000256" key="7">
    <source>
        <dbReference type="SAM" id="MobiDB-lite"/>
    </source>
</evidence>
<evidence type="ECO:0000313" key="10">
    <source>
        <dbReference type="EMBL" id="MCG5072876.1"/>
    </source>
</evidence>
<evidence type="ECO:0000256" key="3">
    <source>
        <dbReference type="ARBA" id="ARBA00022723"/>
    </source>
</evidence>
<evidence type="ECO:0000313" key="11">
    <source>
        <dbReference type="Proteomes" id="UP001139308"/>
    </source>
</evidence>
<feature type="compositionally biased region" description="Low complexity" evidence="7">
    <location>
        <begin position="521"/>
        <end position="536"/>
    </location>
</feature>
<evidence type="ECO:0000256" key="2">
    <source>
        <dbReference type="ARBA" id="ARBA00022670"/>
    </source>
</evidence>
<keyword evidence="2" id="KW-0645">Protease</keyword>
<organism evidence="10 11">
    <name type="scientific">Paraburkholderia tagetis</name>
    <dbReference type="NCBI Taxonomy" id="2913261"/>
    <lineage>
        <taxon>Bacteria</taxon>
        <taxon>Pseudomonadati</taxon>
        <taxon>Pseudomonadota</taxon>
        <taxon>Betaproteobacteria</taxon>
        <taxon>Burkholderiales</taxon>
        <taxon>Burkholderiaceae</taxon>
        <taxon>Paraburkholderia</taxon>
    </lineage>
</organism>
<dbReference type="GO" id="GO:0004222">
    <property type="term" value="F:metalloendopeptidase activity"/>
    <property type="evidence" value="ECO:0007669"/>
    <property type="project" value="InterPro"/>
</dbReference>
<evidence type="ECO:0000256" key="4">
    <source>
        <dbReference type="ARBA" id="ARBA00022801"/>
    </source>
</evidence>
<keyword evidence="6 10" id="KW-0482">Metalloprotease</keyword>
<dbReference type="EC" id="3.4.24.-" evidence="10"/>
<keyword evidence="3" id="KW-0479">Metal-binding</keyword>
<sequence length="687" mass="71927">MHLKRLLAAWLCASLAAPPQAFAQAPGGGAGVSVARAAVLDRGAPSAPASGTAGHGASGPSASKPGTVTRGITTPGITTPGAAVSGIVTPGITTPGVATSGVATLAPDAPALVSGPLDDEAGSVIPGSIAQGVFGTYGGAQSRFGASGSGQSANASGMRGNASVRAPAWVPQLPDLGDGSGGTLTPQAERRIGERVMREIRRDPDYIGDWLVLDYLDSVAARLSASAAAQFIGGYRPDFDLFAVRDSQINAFSLPGGFIGVNTGLIVATQTESELASVLGHEMGHVLQRHIARMLVQNEHSGYAALAGVLFGILAGVLARSGDLGSAIAVGSQAYAVDSQLRFSRAAEHEADRVGFKLLAGAGYDPWGMVAFFERLERGSMSDAGVPAYARTHPLTVSRIADMEDRARRAPYRQPRQSPEYGFVRARVRVLQDRSRGDYIDEISRLRSEIDERVALNVAANWYGIAFAQLQVERYDDAVASLANARAAFARFESAEGGKVRGLPGSSAGSSAGGAPGGAQGSSPRSSPNSLPRSWPHSSPSLDVLAAEIARRAGRTDEAVRLAQAAHAAWPASHAATDGLLQALIGARRFKEAQTLARSETESEPRQGAWWQYLAQSSAGLGDLLTQRRALAEKFALDGAWPSAIRQLKEARDMKSVGFYDLSTIDARLHDFEARYKEERAEEKDQG</sequence>
<dbReference type="Gene3D" id="3.30.2010.10">
    <property type="entry name" value="Metalloproteases ('zincins'), catalytic domain"/>
    <property type="match status" value="1"/>
</dbReference>
<dbReference type="InterPro" id="IPR011990">
    <property type="entry name" value="TPR-like_helical_dom_sf"/>
</dbReference>
<keyword evidence="11" id="KW-1185">Reference proteome</keyword>
<dbReference type="SUPFAM" id="SSF48452">
    <property type="entry name" value="TPR-like"/>
    <property type="match status" value="1"/>
</dbReference>
<evidence type="ECO:0000259" key="9">
    <source>
        <dbReference type="Pfam" id="PF01435"/>
    </source>
</evidence>
<feature type="compositionally biased region" description="Gly residues" evidence="7">
    <location>
        <begin position="511"/>
        <end position="520"/>
    </location>
</feature>
<feature type="domain" description="Peptidase M48" evidence="9">
    <location>
        <begin position="229"/>
        <end position="406"/>
    </location>
</feature>
<name>A0A9X1RN63_9BURK</name>
<comment type="caution">
    <text evidence="10">The sequence shown here is derived from an EMBL/GenBank/DDBJ whole genome shotgun (WGS) entry which is preliminary data.</text>
</comment>
<reference evidence="10" key="1">
    <citation type="submission" date="2022-01" db="EMBL/GenBank/DDBJ databases">
        <title>Genome sequence and assembly of Parabukholderia sp. RG36.</title>
        <authorList>
            <person name="Chhetri G."/>
        </authorList>
    </citation>
    <scope>NUCLEOTIDE SEQUENCE</scope>
    <source>
        <strain evidence="10">RG36</strain>
    </source>
</reference>
<feature type="compositionally biased region" description="Low complexity" evidence="7">
    <location>
        <begin position="58"/>
        <end position="80"/>
    </location>
</feature>
<evidence type="ECO:0000256" key="5">
    <source>
        <dbReference type="ARBA" id="ARBA00022833"/>
    </source>
</evidence>
<dbReference type="Pfam" id="PF01435">
    <property type="entry name" value="Peptidase_M48"/>
    <property type="match status" value="1"/>
</dbReference>
<dbReference type="PANTHER" id="PTHR22726:SF1">
    <property type="entry name" value="METALLOENDOPEPTIDASE OMA1, MITOCHONDRIAL"/>
    <property type="match status" value="1"/>
</dbReference>
<evidence type="ECO:0000256" key="6">
    <source>
        <dbReference type="ARBA" id="ARBA00023049"/>
    </source>
</evidence>
<feature type="chain" id="PRO_5040935330" evidence="8">
    <location>
        <begin position="24"/>
        <end position="687"/>
    </location>
</feature>
<feature type="signal peptide" evidence="8">
    <location>
        <begin position="1"/>
        <end position="23"/>
    </location>
</feature>
<dbReference type="InterPro" id="IPR001915">
    <property type="entry name" value="Peptidase_M48"/>
</dbReference>
<comment type="cofactor">
    <cofactor evidence="1">
        <name>Zn(2+)</name>
        <dbReference type="ChEBI" id="CHEBI:29105"/>
    </cofactor>
</comment>
<dbReference type="Gene3D" id="1.25.40.10">
    <property type="entry name" value="Tetratricopeptide repeat domain"/>
    <property type="match status" value="1"/>
</dbReference>
<protein>
    <submittedName>
        <fullName evidence="10">M48 family metalloprotease</fullName>
        <ecNumber evidence="10">3.4.24.-</ecNumber>
    </submittedName>
</protein>
<accession>A0A9X1RN63</accession>